<feature type="compositionally biased region" description="Basic and acidic residues" evidence="1">
    <location>
        <begin position="139"/>
        <end position="152"/>
    </location>
</feature>
<reference evidence="2" key="1">
    <citation type="submission" date="2023-10" db="EMBL/GenBank/DDBJ databases">
        <authorList>
            <person name="Chen Y."/>
            <person name="Shah S."/>
            <person name="Dougan E. K."/>
            <person name="Thang M."/>
            <person name="Chan C."/>
        </authorList>
    </citation>
    <scope>NUCLEOTIDE SEQUENCE [LARGE SCALE GENOMIC DNA]</scope>
</reference>
<evidence type="ECO:0000313" key="3">
    <source>
        <dbReference type="Proteomes" id="UP001189429"/>
    </source>
</evidence>
<feature type="region of interest" description="Disordered" evidence="1">
    <location>
        <begin position="72"/>
        <end position="152"/>
    </location>
</feature>
<evidence type="ECO:0000313" key="2">
    <source>
        <dbReference type="EMBL" id="CAK0832453.1"/>
    </source>
</evidence>
<dbReference type="Proteomes" id="UP001189429">
    <property type="component" value="Unassembled WGS sequence"/>
</dbReference>
<accession>A0ABN9SKX0</accession>
<sequence length="152" mass="16116">MHPRLAKETLCFNLQKGYCLGFIEELPSMGAIFDGLEAFLDQESAGSAYQRALRPLLGVGEGAPSKFEILAPGPTLKTEGSGRPSMGSPAPRGVARSGASGGRTATSRSSTTWPWRTCRAQCIEGACGKSAPPPSARQRPGDKERRARAWPA</sequence>
<dbReference type="EMBL" id="CAUYUJ010011714">
    <property type="protein sequence ID" value="CAK0832453.1"/>
    <property type="molecule type" value="Genomic_DNA"/>
</dbReference>
<proteinExistence type="predicted"/>
<name>A0ABN9SKX0_9DINO</name>
<comment type="caution">
    <text evidence="2">The sequence shown here is derived from an EMBL/GenBank/DDBJ whole genome shotgun (WGS) entry which is preliminary data.</text>
</comment>
<keyword evidence="3" id="KW-1185">Reference proteome</keyword>
<protein>
    <submittedName>
        <fullName evidence="2">Uncharacterized protein</fullName>
    </submittedName>
</protein>
<evidence type="ECO:0000256" key="1">
    <source>
        <dbReference type="SAM" id="MobiDB-lite"/>
    </source>
</evidence>
<feature type="compositionally biased region" description="Low complexity" evidence="1">
    <location>
        <begin position="90"/>
        <end position="117"/>
    </location>
</feature>
<organism evidence="2 3">
    <name type="scientific">Prorocentrum cordatum</name>
    <dbReference type="NCBI Taxonomy" id="2364126"/>
    <lineage>
        <taxon>Eukaryota</taxon>
        <taxon>Sar</taxon>
        <taxon>Alveolata</taxon>
        <taxon>Dinophyceae</taxon>
        <taxon>Prorocentrales</taxon>
        <taxon>Prorocentraceae</taxon>
        <taxon>Prorocentrum</taxon>
    </lineage>
</organism>
<gene>
    <name evidence="2" type="ORF">PCOR1329_LOCUS30465</name>
</gene>